<name>A0A926F8T8_9BACT</name>
<reference evidence="2" key="1">
    <citation type="submission" date="2020-08" db="EMBL/GenBank/DDBJ databases">
        <title>Genome public.</title>
        <authorList>
            <person name="Liu C."/>
            <person name="Sun Q."/>
        </authorList>
    </citation>
    <scope>NUCLEOTIDE SEQUENCE</scope>
    <source>
        <strain evidence="2">N12</strain>
    </source>
</reference>
<dbReference type="GO" id="GO:0030246">
    <property type="term" value="F:carbohydrate binding"/>
    <property type="evidence" value="ECO:0007669"/>
    <property type="project" value="InterPro"/>
</dbReference>
<dbReference type="Pfam" id="PF03422">
    <property type="entry name" value="CBM_6"/>
    <property type="match status" value="1"/>
</dbReference>
<sequence>MSKSILLFVLSLFSIVSVYGGDIRIPAKGGGLYQVVIVDRGSKGAKYDGVTGAIVNTSHGTKIAVRDIDFGNERYGWYNQFMIEYTNPSNCTDAYFDIYIEDTTVPVASIPVEQTEEGEYKETLASLKLNIIGSHAVYIRWRNHSANLKTFGANALVPFASVSLVRTGSLTKYKFNVGDLESLTGKHRLKMVWRKNNATVANVYLDSNNPASVEKVYEEDVHAYGVKGGIKIESSNTIGEIWVSSLTGLRMKEFVSLGTSEYIALPSGFYLLRIIPDNGKTIVCKVLVRD</sequence>
<dbReference type="InterPro" id="IPR005084">
    <property type="entry name" value="CBM6"/>
</dbReference>
<dbReference type="Proteomes" id="UP000651085">
    <property type="component" value="Unassembled WGS sequence"/>
</dbReference>
<keyword evidence="3" id="KW-1185">Reference proteome</keyword>
<dbReference type="RefSeq" id="WP_262435287.1">
    <property type="nucleotide sequence ID" value="NZ_JACRTF010000001.1"/>
</dbReference>
<organism evidence="2 3">
    <name type="scientific">Jilunia laotingensis</name>
    <dbReference type="NCBI Taxonomy" id="2763675"/>
    <lineage>
        <taxon>Bacteria</taxon>
        <taxon>Pseudomonadati</taxon>
        <taxon>Bacteroidota</taxon>
        <taxon>Bacteroidia</taxon>
        <taxon>Bacteroidales</taxon>
        <taxon>Bacteroidaceae</taxon>
        <taxon>Jilunia</taxon>
    </lineage>
</organism>
<evidence type="ECO:0000313" key="2">
    <source>
        <dbReference type="EMBL" id="MBC8594187.1"/>
    </source>
</evidence>
<feature type="domain" description="CBM6" evidence="1">
    <location>
        <begin position="49"/>
        <end position="151"/>
    </location>
</feature>
<dbReference type="EMBL" id="JACRTF010000001">
    <property type="protein sequence ID" value="MBC8594187.1"/>
    <property type="molecule type" value="Genomic_DNA"/>
</dbReference>
<gene>
    <name evidence="2" type="ORF">H8744_13220</name>
</gene>
<evidence type="ECO:0000259" key="1">
    <source>
        <dbReference type="Pfam" id="PF03422"/>
    </source>
</evidence>
<dbReference type="AlphaFoldDB" id="A0A926F8T8"/>
<proteinExistence type="predicted"/>
<comment type="caution">
    <text evidence="2">The sequence shown here is derived from an EMBL/GenBank/DDBJ whole genome shotgun (WGS) entry which is preliminary data.</text>
</comment>
<protein>
    <submittedName>
        <fullName evidence="2">Carbohydrate-binding protein</fullName>
    </submittedName>
</protein>
<accession>A0A926F8T8</accession>
<evidence type="ECO:0000313" key="3">
    <source>
        <dbReference type="Proteomes" id="UP000651085"/>
    </source>
</evidence>
<dbReference type="Gene3D" id="2.60.120.260">
    <property type="entry name" value="Galactose-binding domain-like"/>
    <property type="match status" value="1"/>
</dbReference>